<reference evidence="1 2" key="1">
    <citation type="journal article" date="2021" name="Elife">
        <title>Chloroplast acquisition without the gene transfer in kleptoplastic sea slugs, Plakobranchus ocellatus.</title>
        <authorList>
            <person name="Maeda T."/>
            <person name="Takahashi S."/>
            <person name="Yoshida T."/>
            <person name="Shimamura S."/>
            <person name="Takaki Y."/>
            <person name="Nagai Y."/>
            <person name="Toyoda A."/>
            <person name="Suzuki Y."/>
            <person name="Arimoto A."/>
            <person name="Ishii H."/>
            <person name="Satoh N."/>
            <person name="Nishiyama T."/>
            <person name="Hasebe M."/>
            <person name="Maruyama T."/>
            <person name="Minagawa J."/>
            <person name="Obokata J."/>
            <person name="Shigenobu S."/>
        </authorList>
    </citation>
    <scope>NUCLEOTIDE SEQUENCE [LARGE SCALE GENOMIC DNA]</scope>
</reference>
<organism evidence="1 2">
    <name type="scientific">Elysia marginata</name>
    <dbReference type="NCBI Taxonomy" id="1093978"/>
    <lineage>
        <taxon>Eukaryota</taxon>
        <taxon>Metazoa</taxon>
        <taxon>Spiralia</taxon>
        <taxon>Lophotrochozoa</taxon>
        <taxon>Mollusca</taxon>
        <taxon>Gastropoda</taxon>
        <taxon>Heterobranchia</taxon>
        <taxon>Euthyneura</taxon>
        <taxon>Panpulmonata</taxon>
        <taxon>Sacoglossa</taxon>
        <taxon>Placobranchoidea</taxon>
        <taxon>Plakobranchidae</taxon>
        <taxon>Elysia</taxon>
    </lineage>
</organism>
<name>A0AAV4GTK2_9GAST</name>
<dbReference type="AlphaFoldDB" id="A0AAV4GTK2"/>
<protein>
    <submittedName>
        <fullName evidence="1">Uncharacterized protein</fullName>
    </submittedName>
</protein>
<gene>
    <name evidence="1" type="ORF">ElyMa_006110300</name>
</gene>
<proteinExistence type="predicted"/>
<dbReference type="Proteomes" id="UP000762676">
    <property type="component" value="Unassembled WGS sequence"/>
</dbReference>
<comment type="caution">
    <text evidence="1">The sequence shown here is derived from an EMBL/GenBank/DDBJ whole genome shotgun (WGS) entry which is preliminary data.</text>
</comment>
<evidence type="ECO:0000313" key="1">
    <source>
        <dbReference type="EMBL" id="GFR88879.1"/>
    </source>
</evidence>
<keyword evidence="2" id="KW-1185">Reference proteome</keyword>
<evidence type="ECO:0000313" key="2">
    <source>
        <dbReference type="Proteomes" id="UP000762676"/>
    </source>
</evidence>
<accession>A0AAV4GTK2</accession>
<sequence>MFKVSDDLIQLFSAKILVIRHFRISEIRWFPDICFKKLIIPVSDNPFRHQQVWPEPSTLPIHCMTRKAALPKQLKPLPNIRCFPHLLRINRRITILKTQQNNFYNLVWPRVTCCKTLVIPGPDQVIGAEIDMFLPKRFKTGCPIGIPESQPRFRLFLNMLQPKDRLITIQRDKSHIREFRRSPAFCKATRHHITEPEGLIFFCLIKIRIVQINHLAF</sequence>
<dbReference type="EMBL" id="BMAT01012267">
    <property type="protein sequence ID" value="GFR88879.1"/>
    <property type="molecule type" value="Genomic_DNA"/>
</dbReference>